<evidence type="ECO:0000256" key="5">
    <source>
        <dbReference type="SAM" id="Phobius"/>
    </source>
</evidence>
<keyword evidence="3 5" id="KW-1133">Transmembrane helix</keyword>
<evidence type="ECO:0000313" key="7">
    <source>
        <dbReference type="Proteomes" id="UP000162941"/>
    </source>
</evidence>
<evidence type="ECO:0000313" key="6">
    <source>
        <dbReference type="EMBL" id="AKI09711.1"/>
    </source>
</evidence>
<dbReference type="EMBL" id="KP745645">
    <property type="protein sequence ID" value="AKI09711.1"/>
    <property type="molecule type" value="Genomic_DNA"/>
</dbReference>
<keyword evidence="2 5" id="KW-0812">Transmembrane</keyword>
<feature type="transmembrane region" description="Helical" evidence="5">
    <location>
        <begin position="193"/>
        <end position="214"/>
    </location>
</feature>
<evidence type="ECO:0000256" key="3">
    <source>
        <dbReference type="ARBA" id="ARBA00022989"/>
    </source>
</evidence>
<feature type="transmembrane region" description="Helical" evidence="5">
    <location>
        <begin position="226"/>
        <end position="247"/>
    </location>
</feature>
<organism evidence="6 7">
    <name type="scientific">Human cytomegalovirus</name>
    <name type="common">HHV-5</name>
    <name type="synonym">Human herpesvirus 5</name>
    <dbReference type="NCBI Taxonomy" id="10359"/>
    <lineage>
        <taxon>Viruses</taxon>
        <taxon>Duplodnaviria</taxon>
        <taxon>Heunggongvirae</taxon>
        <taxon>Peploviricota</taxon>
        <taxon>Herviviricetes</taxon>
        <taxon>Herpesvirales</taxon>
        <taxon>Orthoherpesviridae</taxon>
        <taxon>Betaherpesvirinae</taxon>
        <taxon>Cytomegalovirus</taxon>
        <taxon>Cytomegalovirus humanbeta5</taxon>
    </lineage>
</organism>
<proteinExistence type="predicted"/>
<comment type="subcellular location">
    <subcellularLocation>
        <location evidence="1">Membrane</location>
        <topology evidence="1">Multi-pass membrane protein</topology>
    </subcellularLocation>
</comment>
<feature type="transmembrane region" description="Helical" evidence="5">
    <location>
        <begin position="107"/>
        <end position="127"/>
    </location>
</feature>
<evidence type="ECO:0000256" key="4">
    <source>
        <dbReference type="ARBA" id="ARBA00023136"/>
    </source>
</evidence>
<dbReference type="Proteomes" id="UP000162941">
    <property type="component" value="Genome"/>
</dbReference>
<gene>
    <name evidence="6" type="primary">US15</name>
</gene>
<dbReference type="Pfam" id="PF01027">
    <property type="entry name" value="Bax1-I"/>
    <property type="match status" value="1"/>
</dbReference>
<name>A0A0G2TA66_HCMV</name>
<feature type="transmembrane region" description="Helical" evidence="5">
    <location>
        <begin position="133"/>
        <end position="154"/>
    </location>
</feature>
<evidence type="ECO:0000256" key="1">
    <source>
        <dbReference type="ARBA" id="ARBA00004141"/>
    </source>
</evidence>
<dbReference type="InterPro" id="IPR006214">
    <property type="entry name" value="Bax_inhibitor_1-related"/>
</dbReference>
<feature type="transmembrane region" description="Helical" evidence="5">
    <location>
        <begin position="52"/>
        <end position="71"/>
    </location>
</feature>
<feature type="transmembrane region" description="Helical" evidence="5">
    <location>
        <begin position="83"/>
        <end position="100"/>
    </location>
</feature>
<accession>A0A0G2TA66</accession>
<feature type="transmembrane region" description="Helical" evidence="5">
    <location>
        <begin position="166"/>
        <end position="187"/>
    </location>
</feature>
<sequence length="262" mass="29113">MRREKGFQVPTDGTVIYVPPGIQETRLATRSLAWVDCCRVALHTYGAVGWQLAGLTALLSAFCYAAPATWFHHSRLCLTESSPSLVFVIPVTSVIFIHCYETSHPSNIGVLLFYTLLHVPPLIVICLCLDGTLVISAALFTLLAFLSCTGVALLAPERTIRRQIVVLHALITLTFTAIVVVILRRGWSWCFKIVLSFSVLITCLAVSHFHEAALAVRYETPLERALLAAVKVFLSLVFTLLMVLRIMTLRTFLQTYFSSDKL</sequence>
<reference evidence="6 7" key="1">
    <citation type="journal article" date="2015" name="J. Virol.">
        <title>High-throughput analysis of human cytomegalovirus genome diversity highlights the widespread occurrence of gene-disrupting mutations and pervasive recombination.</title>
        <authorList>
            <person name="Sijmons S."/>
            <person name="Thys K."/>
            <person name="Mbong Ngwese M."/>
            <person name="Van Damme E."/>
            <person name="Dvorak J."/>
            <person name="Van Loock M."/>
            <person name="Li G."/>
            <person name="Tachezy R."/>
            <person name="Busson L."/>
            <person name="Aerssens J."/>
            <person name="Van Ranst M."/>
            <person name="Maes P."/>
        </authorList>
    </citation>
    <scope>NUCLEOTIDE SEQUENCE [LARGE SCALE GENOMIC DNA]</scope>
    <source>
        <strain evidence="6">BE/13/2010</strain>
    </source>
</reference>
<organismHost>
    <name type="scientific">Homo sapiens</name>
    <name type="common">Human</name>
    <dbReference type="NCBI Taxonomy" id="9606"/>
</organismHost>
<dbReference type="GO" id="GO:0016020">
    <property type="term" value="C:membrane"/>
    <property type="evidence" value="ECO:0007669"/>
    <property type="project" value="UniProtKB-SubCell"/>
</dbReference>
<protein>
    <submittedName>
        <fullName evidence="6">Membrane protein US15</fullName>
    </submittedName>
</protein>
<evidence type="ECO:0000256" key="2">
    <source>
        <dbReference type="ARBA" id="ARBA00022692"/>
    </source>
</evidence>
<keyword evidence="4 5" id="KW-0472">Membrane</keyword>